<evidence type="ECO:0000313" key="4">
    <source>
        <dbReference type="EMBL" id="TWJ09054.1"/>
    </source>
</evidence>
<proteinExistence type="inferred from homology"/>
<organism evidence="4 5">
    <name type="scientific">Altererythrobacter ishigakiensis</name>
    <dbReference type="NCBI Taxonomy" id="476157"/>
    <lineage>
        <taxon>Bacteria</taxon>
        <taxon>Pseudomonadati</taxon>
        <taxon>Pseudomonadota</taxon>
        <taxon>Alphaproteobacteria</taxon>
        <taxon>Sphingomonadales</taxon>
        <taxon>Erythrobacteraceae</taxon>
        <taxon>Altererythrobacter</taxon>
    </lineage>
</organism>
<evidence type="ECO:0000313" key="5">
    <source>
        <dbReference type="Proteomes" id="UP000320547"/>
    </source>
</evidence>
<feature type="chain" id="PRO_5022189074" evidence="3">
    <location>
        <begin position="24"/>
        <end position="269"/>
    </location>
</feature>
<dbReference type="Gene3D" id="2.60.40.2500">
    <property type="match status" value="1"/>
</dbReference>
<evidence type="ECO:0000256" key="2">
    <source>
        <dbReference type="ARBA" id="ARBA00022729"/>
    </source>
</evidence>
<reference evidence="4 5" key="1">
    <citation type="submission" date="2019-07" db="EMBL/GenBank/DDBJ databases">
        <title>Genomic Encyclopedia of Archaeal and Bacterial Type Strains, Phase II (KMG-II): from individual species to whole genera.</title>
        <authorList>
            <person name="Goeker M."/>
        </authorList>
    </citation>
    <scope>NUCLEOTIDE SEQUENCE [LARGE SCALE GENOMIC DNA]</scope>
    <source>
        <strain evidence="4 5">ATCC BAA-2084</strain>
    </source>
</reference>
<dbReference type="CDD" id="cd06911">
    <property type="entry name" value="VirB9_CagX_TrbG"/>
    <property type="match status" value="1"/>
</dbReference>
<comment type="similarity">
    <text evidence="1">Belongs to the TrbG/VirB9 family.</text>
</comment>
<evidence type="ECO:0000256" key="3">
    <source>
        <dbReference type="SAM" id="SignalP"/>
    </source>
</evidence>
<dbReference type="InterPro" id="IPR033645">
    <property type="entry name" value="VirB9/CagX/TrbG_C"/>
</dbReference>
<feature type="signal peptide" evidence="3">
    <location>
        <begin position="1"/>
        <end position="23"/>
    </location>
</feature>
<dbReference type="RefSeq" id="WP_067596434.1">
    <property type="nucleotide sequence ID" value="NZ_CP015963.1"/>
</dbReference>
<gene>
    <name evidence="4" type="ORF">JN10_0676</name>
</gene>
<keyword evidence="5" id="KW-1185">Reference proteome</keyword>
<dbReference type="InterPro" id="IPR038161">
    <property type="entry name" value="VirB9/CagX/TrbG_C_sf"/>
</dbReference>
<name>A0A562UTV0_9SPHN</name>
<dbReference type="Pfam" id="PF03524">
    <property type="entry name" value="CagX"/>
    <property type="match status" value="1"/>
</dbReference>
<dbReference type="AlphaFoldDB" id="A0A562UTV0"/>
<comment type="caution">
    <text evidence="4">The sequence shown here is derived from an EMBL/GenBank/DDBJ whole genome shotgun (WGS) entry which is preliminary data.</text>
</comment>
<dbReference type="InterPro" id="IPR010258">
    <property type="entry name" value="Conjugal_tfr_TrbG/VirB9/CagX"/>
</dbReference>
<protein>
    <submittedName>
        <fullName evidence="4">Type IV secretion system protein VirB9</fullName>
    </submittedName>
</protein>
<evidence type="ECO:0000256" key="1">
    <source>
        <dbReference type="ARBA" id="ARBA00006135"/>
    </source>
</evidence>
<dbReference type="STRING" id="476157.GCA_001663155_00068"/>
<dbReference type="EMBL" id="VLLK01000001">
    <property type="protein sequence ID" value="TWJ09054.1"/>
    <property type="molecule type" value="Genomic_DNA"/>
</dbReference>
<accession>A0A562UTV0</accession>
<dbReference type="Proteomes" id="UP000320547">
    <property type="component" value="Unassembled WGS sequence"/>
</dbReference>
<sequence>MIRAAAFALALATASLVSTPAVAGDPRLIELEYNPSQVVRINGKARVQATIMFAEDEVIENVAIGDSQSWQVTPNKRANLLFVKPLADNAVTNLTVVTSQRTYLFDLVANPRNQPVYVMSFRYPELEAAKAAAAELEARREANASEMAAANDPFAVLDPASLNFAWEKRGDASLHPVRAYDDGRATFLSWPSDRAVPAILITDSEGTEGPVNFTVRGETIVVQAVPRQIVLRHGDESALLINNGPVRPSPPLRDDAALARVEAEAQENN</sequence>
<keyword evidence="2 3" id="KW-0732">Signal</keyword>
<dbReference type="OrthoDB" id="7390264at2"/>